<protein>
    <recommendedName>
        <fullName evidence="4">Hydrogenase maturation factor HypA</fullName>
    </recommendedName>
</protein>
<comment type="caution">
    <text evidence="5">The sequence shown here is derived from an EMBL/GenBank/DDBJ whole genome shotgun (WGS) entry which is preliminary data.</text>
</comment>
<gene>
    <name evidence="4" type="primary">hypA</name>
    <name evidence="5" type="ORF">IAB03_09085</name>
</gene>
<dbReference type="EMBL" id="DVNA01000205">
    <property type="protein sequence ID" value="HIU55943.1"/>
    <property type="molecule type" value="Genomic_DNA"/>
</dbReference>
<reference evidence="5" key="2">
    <citation type="journal article" date="2021" name="PeerJ">
        <title>Extensive microbial diversity within the chicken gut microbiome revealed by metagenomics and culture.</title>
        <authorList>
            <person name="Gilroy R."/>
            <person name="Ravi A."/>
            <person name="Getino M."/>
            <person name="Pursley I."/>
            <person name="Horton D.L."/>
            <person name="Alikhan N.F."/>
            <person name="Baker D."/>
            <person name="Gharbi K."/>
            <person name="Hall N."/>
            <person name="Watson M."/>
            <person name="Adriaenssens E.M."/>
            <person name="Foster-Nyarko E."/>
            <person name="Jarju S."/>
            <person name="Secka A."/>
            <person name="Antonio M."/>
            <person name="Oren A."/>
            <person name="Chaudhuri R.R."/>
            <person name="La Ragione R."/>
            <person name="Hildebrand F."/>
            <person name="Pallen M.J."/>
        </authorList>
    </citation>
    <scope>NUCLEOTIDE SEQUENCE</scope>
    <source>
        <strain evidence="5">CHK158-818</strain>
    </source>
</reference>
<keyword evidence="2 4" id="KW-0479">Metal-binding</keyword>
<feature type="binding site" evidence="4">
    <location>
        <position position="72"/>
    </location>
    <ligand>
        <name>Zn(2+)</name>
        <dbReference type="ChEBI" id="CHEBI:29105"/>
    </ligand>
</feature>
<name>A0A9D1SDU1_9BACT</name>
<dbReference type="PANTHER" id="PTHR34535">
    <property type="entry name" value="HYDROGENASE MATURATION FACTOR HYPA"/>
    <property type="match status" value="1"/>
</dbReference>
<evidence type="ECO:0000313" key="5">
    <source>
        <dbReference type="EMBL" id="HIU55943.1"/>
    </source>
</evidence>
<keyword evidence="3 4" id="KW-0862">Zinc</keyword>
<sequence>MHELSIALSIVNLAVQEAQNNGNNQLSELEIEVGELAGVDIEGLDFSLGIILKSSRMNVSHKIDTIAAISHCNICKKDFSVIRKYTSCPFCGSKDTYLKKGHELRLKSIVVE</sequence>
<evidence type="ECO:0000256" key="3">
    <source>
        <dbReference type="ARBA" id="ARBA00022833"/>
    </source>
</evidence>
<organism evidence="5 6">
    <name type="scientific">Candidatus Gallibacteroides avistercoris</name>
    <dbReference type="NCBI Taxonomy" id="2840833"/>
    <lineage>
        <taxon>Bacteria</taxon>
        <taxon>Pseudomonadati</taxon>
        <taxon>Bacteroidota</taxon>
        <taxon>Bacteroidia</taxon>
        <taxon>Bacteroidales</taxon>
        <taxon>Bacteroidaceae</taxon>
        <taxon>Bacteroidaceae incertae sedis</taxon>
        <taxon>Candidatus Gallibacteroides</taxon>
    </lineage>
</organism>
<accession>A0A9D1SDU1</accession>
<dbReference type="AlphaFoldDB" id="A0A9D1SDU1"/>
<feature type="binding site" evidence="4">
    <location>
        <position position="75"/>
    </location>
    <ligand>
        <name>Zn(2+)</name>
        <dbReference type="ChEBI" id="CHEBI:29105"/>
    </ligand>
</feature>
<dbReference type="PANTHER" id="PTHR34535:SF3">
    <property type="entry name" value="HYDROGENASE MATURATION FACTOR HYPA"/>
    <property type="match status" value="1"/>
</dbReference>
<dbReference type="GO" id="GO:0051604">
    <property type="term" value="P:protein maturation"/>
    <property type="evidence" value="ECO:0007669"/>
    <property type="project" value="InterPro"/>
</dbReference>
<evidence type="ECO:0000256" key="1">
    <source>
        <dbReference type="ARBA" id="ARBA00022596"/>
    </source>
</evidence>
<feature type="binding site" evidence="4">
    <location>
        <position position="2"/>
    </location>
    <ligand>
        <name>Ni(2+)</name>
        <dbReference type="ChEBI" id="CHEBI:49786"/>
    </ligand>
</feature>
<dbReference type="PIRSF" id="PIRSF004761">
    <property type="entry name" value="Hydrgn_mat_HypA"/>
    <property type="match status" value="1"/>
</dbReference>
<keyword evidence="1 4" id="KW-0533">Nickel</keyword>
<evidence type="ECO:0000313" key="6">
    <source>
        <dbReference type="Proteomes" id="UP000824112"/>
    </source>
</evidence>
<dbReference type="GO" id="GO:0008270">
    <property type="term" value="F:zinc ion binding"/>
    <property type="evidence" value="ECO:0007669"/>
    <property type="project" value="UniProtKB-UniRule"/>
</dbReference>
<dbReference type="Pfam" id="PF01155">
    <property type="entry name" value="HypA"/>
    <property type="match status" value="1"/>
</dbReference>
<feature type="binding site" evidence="4">
    <location>
        <position position="91"/>
    </location>
    <ligand>
        <name>Zn(2+)</name>
        <dbReference type="ChEBI" id="CHEBI:29105"/>
    </ligand>
</feature>
<dbReference type="InterPro" id="IPR000688">
    <property type="entry name" value="HypA/HybF"/>
</dbReference>
<evidence type="ECO:0000256" key="2">
    <source>
        <dbReference type="ARBA" id="ARBA00022723"/>
    </source>
</evidence>
<feature type="binding site" evidence="4">
    <location>
        <position position="88"/>
    </location>
    <ligand>
        <name>Zn(2+)</name>
        <dbReference type="ChEBI" id="CHEBI:29105"/>
    </ligand>
</feature>
<evidence type="ECO:0000256" key="4">
    <source>
        <dbReference type="HAMAP-Rule" id="MF_00213"/>
    </source>
</evidence>
<reference evidence="5" key="1">
    <citation type="submission" date="2020-10" db="EMBL/GenBank/DDBJ databases">
        <authorList>
            <person name="Gilroy R."/>
        </authorList>
    </citation>
    <scope>NUCLEOTIDE SEQUENCE</scope>
    <source>
        <strain evidence="5">CHK158-818</strain>
    </source>
</reference>
<dbReference type="GO" id="GO:0016151">
    <property type="term" value="F:nickel cation binding"/>
    <property type="evidence" value="ECO:0007669"/>
    <property type="project" value="UniProtKB-UniRule"/>
</dbReference>
<dbReference type="HAMAP" id="MF_00213">
    <property type="entry name" value="HypA_HybF"/>
    <property type="match status" value="1"/>
</dbReference>
<proteinExistence type="inferred from homology"/>
<comment type="similarity">
    <text evidence="4">Belongs to the HypA/HybF family.</text>
</comment>
<comment type="function">
    <text evidence="4">Involved in the maturation of [NiFe] hydrogenases. Required for nickel insertion into the metal center of the hydrogenase.</text>
</comment>
<dbReference type="Gene3D" id="3.30.2320.80">
    <property type="match status" value="1"/>
</dbReference>
<dbReference type="Proteomes" id="UP000824112">
    <property type="component" value="Unassembled WGS sequence"/>
</dbReference>